<dbReference type="Gene3D" id="3.90.420.10">
    <property type="entry name" value="Oxidoreductase, molybdopterin-binding domain"/>
    <property type="match status" value="1"/>
</dbReference>
<keyword evidence="2" id="KW-1003">Cell membrane</keyword>
<evidence type="ECO:0000256" key="3">
    <source>
        <dbReference type="ARBA" id="ARBA00022692"/>
    </source>
</evidence>
<dbReference type="EC" id="1.8.-.-" evidence="9"/>
<evidence type="ECO:0000256" key="2">
    <source>
        <dbReference type="ARBA" id="ARBA00022475"/>
    </source>
</evidence>
<keyword evidence="4 6" id="KW-1133">Transmembrane helix</keyword>
<evidence type="ECO:0000256" key="5">
    <source>
        <dbReference type="ARBA" id="ARBA00023136"/>
    </source>
</evidence>
<dbReference type="EMBL" id="CP042997">
    <property type="protein sequence ID" value="QEH34789.1"/>
    <property type="molecule type" value="Genomic_DNA"/>
</dbReference>
<dbReference type="PANTHER" id="PTHR43032">
    <property type="entry name" value="PROTEIN-METHIONINE-SULFOXIDE REDUCTASE"/>
    <property type="match status" value="1"/>
</dbReference>
<evidence type="ECO:0000259" key="8">
    <source>
        <dbReference type="Pfam" id="PF01292"/>
    </source>
</evidence>
<evidence type="ECO:0000313" key="9">
    <source>
        <dbReference type="EMBL" id="QEH34789.1"/>
    </source>
</evidence>
<evidence type="ECO:0000259" key="7">
    <source>
        <dbReference type="Pfam" id="PF00174"/>
    </source>
</evidence>
<feature type="transmembrane region" description="Helical" evidence="6">
    <location>
        <begin position="20"/>
        <end position="42"/>
    </location>
</feature>
<dbReference type="GO" id="GO:0009055">
    <property type="term" value="F:electron transfer activity"/>
    <property type="evidence" value="ECO:0007669"/>
    <property type="project" value="InterPro"/>
</dbReference>
<name>A0A5B9W3G5_9BACT</name>
<feature type="transmembrane region" description="Helical" evidence="6">
    <location>
        <begin position="171"/>
        <end position="196"/>
    </location>
</feature>
<feature type="domain" description="Oxidoreductase molybdopterin-binding" evidence="7">
    <location>
        <begin position="354"/>
        <end position="492"/>
    </location>
</feature>
<comment type="subcellular location">
    <subcellularLocation>
        <location evidence="1">Cell membrane</location>
        <topology evidence="1">Multi-pass membrane protein</topology>
    </subcellularLocation>
</comment>
<evidence type="ECO:0000256" key="1">
    <source>
        <dbReference type="ARBA" id="ARBA00004651"/>
    </source>
</evidence>
<dbReference type="GO" id="GO:0016491">
    <property type="term" value="F:oxidoreductase activity"/>
    <property type="evidence" value="ECO:0007669"/>
    <property type="project" value="UniProtKB-KW"/>
</dbReference>
<dbReference type="GO" id="GO:0005886">
    <property type="term" value="C:plasma membrane"/>
    <property type="evidence" value="ECO:0007669"/>
    <property type="project" value="UniProtKB-SubCell"/>
</dbReference>
<dbReference type="RefSeq" id="WP_148594661.1">
    <property type="nucleotide sequence ID" value="NZ_CP042997.1"/>
</dbReference>
<feature type="transmembrane region" description="Helical" evidence="6">
    <location>
        <begin position="217"/>
        <end position="238"/>
    </location>
</feature>
<gene>
    <name evidence="9" type="primary">yedY_1</name>
    <name evidence="9" type="ORF">OJF2_33310</name>
</gene>
<keyword evidence="9" id="KW-0560">Oxidoreductase</keyword>
<evidence type="ECO:0000256" key="6">
    <source>
        <dbReference type="SAM" id="Phobius"/>
    </source>
</evidence>
<keyword evidence="10" id="KW-1185">Reference proteome</keyword>
<dbReference type="InterPro" id="IPR011577">
    <property type="entry name" value="Cyt_b561_bac/Ni-Hgenase"/>
</dbReference>
<accession>A0A5B9W3G5</accession>
<dbReference type="Pfam" id="PF00174">
    <property type="entry name" value="Oxidored_molyb"/>
    <property type="match status" value="1"/>
</dbReference>
<evidence type="ECO:0000256" key="4">
    <source>
        <dbReference type="ARBA" id="ARBA00022989"/>
    </source>
</evidence>
<dbReference type="InterPro" id="IPR000572">
    <property type="entry name" value="OxRdtase_Mopterin-bd_dom"/>
</dbReference>
<feature type="transmembrane region" description="Helical" evidence="6">
    <location>
        <begin position="101"/>
        <end position="120"/>
    </location>
</feature>
<dbReference type="SUPFAM" id="SSF81342">
    <property type="entry name" value="Transmembrane di-heme cytochromes"/>
    <property type="match status" value="1"/>
</dbReference>
<dbReference type="AlphaFoldDB" id="A0A5B9W3G5"/>
<protein>
    <submittedName>
        <fullName evidence="9">Sulfoxide reductase catalytic subunit YedY</fullName>
        <ecNumber evidence="9">1.8.-.-</ecNumber>
    </submittedName>
</protein>
<sequence>MDPSYLGGFGPLGFPLWVRVTHWFNFLFLTLLARSGLAILAAHPKLYWNIHSRPGSEWIRFTRKALPADRMWCSTDEEVEAPSWLALPGGKGLGLGRYWHFFNAMAWPLCGLVYVTLMFATPQWRRLVPTSWEVLPDAWRTLVAYLQFQQPGPHPPYSYDPRLPFNSLQQLTYFGLIFGLVPFEIATGLAQSPSILGRLPWVERAFGRGGRQAARSIHFLGLAAFAGFLVVHVFMVAWHGFAAEMDKMVLGREEATGSWLGAWLGLGIVAAVVAIHAAANHASARHRRATHRALAAVVDPVRRNTLHRLVSVQDYRESEVSPYFRLNGYPPIAAYPQAQGGDQTYERLLGGGFADYRLEVGGLVKCPLSLSLDDLRAMARQDQTTLHHCIQGWTSIGRWSGVPIGEVLDRCRPSPEARYLVFRSFGMHEYTGKPYYKCVAMEIGRHPQAILAYELNGERLPLQHGAPLRARFETKLGFKMVKFLRSIEVVDDYRRVGDGLGGSREDEQQFDMGAEI</sequence>
<dbReference type="InterPro" id="IPR036374">
    <property type="entry name" value="OxRdtase_Mopterin-bd_sf"/>
</dbReference>
<feature type="domain" description="Cytochrome b561 bacterial/Ni-hydrogenase" evidence="8">
    <location>
        <begin position="14"/>
        <end position="249"/>
    </location>
</feature>
<dbReference type="KEGG" id="agv:OJF2_33310"/>
<organism evidence="9 10">
    <name type="scientific">Aquisphaera giovannonii</name>
    <dbReference type="NCBI Taxonomy" id="406548"/>
    <lineage>
        <taxon>Bacteria</taxon>
        <taxon>Pseudomonadati</taxon>
        <taxon>Planctomycetota</taxon>
        <taxon>Planctomycetia</taxon>
        <taxon>Isosphaerales</taxon>
        <taxon>Isosphaeraceae</taxon>
        <taxon>Aquisphaera</taxon>
    </lineage>
</organism>
<dbReference type="GO" id="GO:0022904">
    <property type="term" value="P:respiratory electron transport chain"/>
    <property type="evidence" value="ECO:0007669"/>
    <property type="project" value="InterPro"/>
</dbReference>
<dbReference type="OrthoDB" id="9778777at2"/>
<evidence type="ECO:0000313" key="10">
    <source>
        <dbReference type="Proteomes" id="UP000324233"/>
    </source>
</evidence>
<dbReference type="Proteomes" id="UP000324233">
    <property type="component" value="Chromosome"/>
</dbReference>
<dbReference type="SUPFAM" id="SSF56524">
    <property type="entry name" value="Oxidoreductase molybdopterin-binding domain"/>
    <property type="match status" value="1"/>
</dbReference>
<keyword evidence="5 6" id="KW-0472">Membrane</keyword>
<proteinExistence type="predicted"/>
<feature type="transmembrane region" description="Helical" evidence="6">
    <location>
        <begin position="258"/>
        <end position="279"/>
    </location>
</feature>
<dbReference type="PANTHER" id="PTHR43032:SF2">
    <property type="entry name" value="BLL0505 PROTEIN"/>
    <property type="match status" value="1"/>
</dbReference>
<keyword evidence="3 6" id="KW-0812">Transmembrane</keyword>
<dbReference type="Gene3D" id="1.20.950.20">
    <property type="entry name" value="Transmembrane di-heme cytochromes, Chain C"/>
    <property type="match status" value="1"/>
</dbReference>
<dbReference type="InterPro" id="IPR016174">
    <property type="entry name" value="Di-haem_cyt_TM"/>
</dbReference>
<dbReference type="Pfam" id="PF01292">
    <property type="entry name" value="Ni_hydr_CYTB"/>
    <property type="match status" value="1"/>
</dbReference>
<reference evidence="9 10" key="1">
    <citation type="submission" date="2019-08" db="EMBL/GenBank/DDBJ databases">
        <title>Deep-cultivation of Planctomycetes and their phenomic and genomic characterization uncovers novel biology.</title>
        <authorList>
            <person name="Wiegand S."/>
            <person name="Jogler M."/>
            <person name="Boedeker C."/>
            <person name="Pinto D."/>
            <person name="Vollmers J."/>
            <person name="Rivas-Marin E."/>
            <person name="Kohn T."/>
            <person name="Peeters S.H."/>
            <person name="Heuer A."/>
            <person name="Rast P."/>
            <person name="Oberbeckmann S."/>
            <person name="Bunk B."/>
            <person name="Jeske O."/>
            <person name="Meyerdierks A."/>
            <person name="Storesund J.E."/>
            <person name="Kallscheuer N."/>
            <person name="Luecker S."/>
            <person name="Lage O.M."/>
            <person name="Pohl T."/>
            <person name="Merkel B.J."/>
            <person name="Hornburger P."/>
            <person name="Mueller R.-W."/>
            <person name="Bruemmer F."/>
            <person name="Labrenz M."/>
            <person name="Spormann A.M."/>
            <person name="Op den Camp H."/>
            <person name="Overmann J."/>
            <person name="Amann R."/>
            <person name="Jetten M.S.M."/>
            <person name="Mascher T."/>
            <person name="Medema M.H."/>
            <person name="Devos D.P."/>
            <person name="Kaster A.-K."/>
            <person name="Ovreas L."/>
            <person name="Rohde M."/>
            <person name="Galperin M.Y."/>
            <person name="Jogler C."/>
        </authorList>
    </citation>
    <scope>NUCLEOTIDE SEQUENCE [LARGE SCALE GENOMIC DNA]</scope>
    <source>
        <strain evidence="9 10">OJF2</strain>
    </source>
</reference>